<evidence type="ECO:0000313" key="4">
    <source>
        <dbReference type="EMBL" id="MFC6954365.1"/>
    </source>
</evidence>
<dbReference type="EMBL" id="JBHSXN010000003">
    <property type="protein sequence ID" value="MFC6954365.1"/>
    <property type="molecule type" value="Genomic_DNA"/>
</dbReference>
<dbReference type="Proteomes" id="UP001596395">
    <property type="component" value="Unassembled WGS sequence"/>
</dbReference>
<reference evidence="4 5" key="1">
    <citation type="journal article" date="2019" name="Int. J. Syst. Evol. Microbiol.">
        <title>The Global Catalogue of Microorganisms (GCM) 10K type strain sequencing project: providing services to taxonomists for standard genome sequencing and annotation.</title>
        <authorList>
            <consortium name="The Broad Institute Genomics Platform"/>
            <consortium name="The Broad Institute Genome Sequencing Center for Infectious Disease"/>
            <person name="Wu L."/>
            <person name="Ma J."/>
        </authorList>
    </citation>
    <scope>NUCLEOTIDE SEQUENCE [LARGE SCALE GENOMIC DNA]</scope>
    <source>
        <strain evidence="4 5">GX26</strain>
    </source>
</reference>
<dbReference type="AlphaFoldDB" id="A0ABD5VJK9"/>
<proteinExistence type="inferred from homology"/>
<comment type="caution">
    <text evidence="4">The sequence shown here is derived from an EMBL/GenBank/DDBJ whole genome shotgun (WGS) entry which is preliminary data.</text>
</comment>
<dbReference type="InterPro" id="IPR002401">
    <property type="entry name" value="Cyt_P450_E_grp-I"/>
</dbReference>
<keyword evidence="3" id="KW-0560">Oxidoreductase</keyword>
<dbReference type="PRINTS" id="PR00463">
    <property type="entry name" value="EP450I"/>
</dbReference>
<dbReference type="PANTHER" id="PTHR24305:SF166">
    <property type="entry name" value="CYTOCHROME P450 12A4, MITOCHONDRIAL-RELATED"/>
    <property type="match status" value="1"/>
</dbReference>
<keyword evidence="3" id="KW-0408">Iron</keyword>
<dbReference type="GO" id="GO:0046872">
    <property type="term" value="F:metal ion binding"/>
    <property type="evidence" value="ECO:0007669"/>
    <property type="project" value="UniProtKB-KW"/>
</dbReference>
<dbReference type="Pfam" id="PF00067">
    <property type="entry name" value="p450"/>
    <property type="match status" value="1"/>
</dbReference>
<dbReference type="SUPFAM" id="SSF48264">
    <property type="entry name" value="Cytochrome P450"/>
    <property type="match status" value="1"/>
</dbReference>
<keyword evidence="3" id="KW-0479">Metal-binding</keyword>
<dbReference type="GO" id="GO:0004497">
    <property type="term" value="F:monooxygenase activity"/>
    <property type="evidence" value="ECO:0007669"/>
    <property type="project" value="UniProtKB-KW"/>
</dbReference>
<dbReference type="InterPro" id="IPR001128">
    <property type="entry name" value="Cyt_P450"/>
</dbReference>
<dbReference type="PROSITE" id="PS00086">
    <property type="entry name" value="CYTOCHROME_P450"/>
    <property type="match status" value="1"/>
</dbReference>
<dbReference type="InterPro" id="IPR017972">
    <property type="entry name" value="Cyt_P450_CS"/>
</dbReference>
<evidence type="ECO:0000256" key="1">
    <source>
        <dbReference type="ARBA" id="ARBA00001971"/>
    </source>
</evidence>
<organism evidence="4 5">
    <name type="scientific">Halorubellus litoreus</name>
    <dbReference type="NCBI Taxonomy" id="755308"/>
    <lineage>
        <taxon>Archaea</taxon>
        <taxon>Methanobacteriati</taxon>
        <taxon>Methanobacteriota</taxon>
        <taxon>Stenosarchaea group</taxon>
        <taxon>Halobacteria</taxon>
        <taxon>Halobacteriales</taxon>
        <taxon>Halorubellaceae</taxon>
        <taxon>Halorubellus</taxon>
    </lineage>
</organism>
<dbReference type="InterPro" id="IPR050121">
    <property type="entry name" value="Cytochrome_P450_monoxygenase"/>
</dbReference>
<gene>
    <name evidence="4" type="ORF">ACFQGB_15990</name>
</gene>
<dbReference type="Gene3D" id="1.10.630.10">
    <property type="entry name" value="Cytochrome P450"/>
    <property type="match status" value="1"/>
</dbReference>
<comment type="cofactor">
    <cofactor evidence="1">
        <name>heme</name>
        <dbReference type="ChEBI" id="CHEBI:30413"/>
    </cofactor>
</comment>
<evidence type="ECO:0000313" key="5">
    <source>
        <dbReference type="Proteomes" id="UP001596395"/>
    </source>
</evidence>
<evidence type="ECO:0000256" key="3">
    <source>
        <dbReference type="RuleBase" id="RU000461"/>
    </source>
</evidence>
<accession>A0ABD5VJK9</accession>
<dbReference type="PRINTS" id="PR00385">
    <property type="entry name" value="P450"/>
</dbReference>
<dbReference type="PANTHER" id="PTHR24305">
    <property type="entry name" value="CYTOCHROME P450"/>
    <property type="match status" value="1"/>
</dbReference>
<evidence type="ECO:0000256" key="2">
    <source>
        <dbReference type="ARBA" id="ARBA00010617"/>
    </source>
</evidence>
<name>A0ABD5VJK9_9EURY</name>
<comment type="similarity">
    <text evidence="2 3">Belongs to the cytochrome P450 family.</text>
</comment>
<keyword evidence="3" id="KW-0503">Monooxygenase</keyword>
<sequence length="438" mass="49227">MSDAQSPPKPEGTPFLGHALEYARDPIDAIETFGNKGDIVEVDTPIQSFYLVTGPDMIQEILVKKHGSFTIGPAQQESFAGITDNAVNMSTGEDWRRRRKAMGPAFTGDTVEAYRQRMIDEAVESVRAWSDGETFDLHKEMRVFTMRMLTDTLLGIDIRGDEDVVISASDALIDRANLRRIGRYLPDWVPTPTDRRFEQSVRTLDEYVEECIQERRGESEGEDVCSLLLKAADRGVLSTVEVRHNLVGLLLAGTSSPGGSLMHAWRLLDEHPSVLESLRDEYDRVVDGDALEPADVDELELAQHVLSETLRLYPPTVGVNRMATESVTVGGYEFDEGTQFILPQWVPHRDERFWTDPESFDPSRWQGDFDRPQFSYFPFSGGPRFCPGKKVARQEMVIALAEMVGRVDLDVSVDGDIEFTPSMTLRPATEHVATVQRR</sequence>
<keyword evidence="5" id="KW-1185">Reference proteome</keyword>
<dbReference type="RefSeq" id="WP_336351317.1">
    <property type="nucleotide sequence ID" value="NZ_JAZAQL010000003.1"/>
</dbReference>
<protein>
    <submittedName>
        <fullName evidence="4">Cytochrome P450</fullName>
    </submittedName>
</protein>
<dbReference type="InterPro" id="IPR036396">
    <property type="entry name" value="Cyt_P450_sf"/>
</dbReference>
<keyword evidence="3" id="KW-0349">Heme</keyword>